<sequence>MATLLTRVKSRLFIPSSRKSLHALEGAHASLLRGRSLDFEDLRAYEHGDDIRDIDWRATARLSTLLVKRSRATRMHTVLFVVDTGRGMAALAPDERPKKDLAILAVGALGVLTLRHGDDFSVLHGDAAGVRRTPARRSEGALEHALRAIDAAAAPHAAASARDELLRAVVRSVSRRMIVVVVTDEQPLGDETERLLRRLRVQHDLLWITVRDADPVLAAAPRSPARAERRDVDSGWAVPAFLHGDDAVVRELREQREAEDARRGAALDALGIGHAALGSHDDAVPQLLRLLHRRADVGTR</sequence>
<dbReference type="AlphaFoldDB" id="A0A917IGM1"/>
<evidence type="ECO:0000259" key="1">
    <source>
        <dbReference type="Pfam" id="PF01882"/>
    </source>
</evidence>
<dbReference type="Pfam" id="PF01882">
    <property type="entry name" value="DUF58"/>
    <property type="match status" value="1"/>
</dbReference>
<dbReference type="PANTHER" id="PTHR33608">
    <property type="entry name" value="BLL2464 PROTEIN"/>
    <property type="match status" value="1"/>
</dbReference>
<reference evidence="2" key="2">
    <citation type="submission" date="2020-09" db="EMBL/GenBank/DDBJ databases">
        <authorList>
            <person name="Sun Q."/>
            <person name="Zhou Y."/>
        </authorList>
    </citation>
    <scope>NUCLEOTIDE SEQUENCE</scope>
    <source>
        <strain evidence="2">CGMCC 1.15794</strain>
    </source>
</reference>
<name>A0A917IGM1_9MICO</name>
<reference evidence="2" key="1">
    <citation type="journal article" date="2014" name="Int. J. Syst. Evol. Microbiol.">
        <title>Complete genome sequence of Corynebacterium casei LMG S-19264T (=DSM 44701T), isolated from a smear-ripened cheese.</title>
        <authorList>
            <consortium name="US DOE Joint Genome Institute (JGI-PGF)"/>
            <person name="Walter F."/>
            <person name="Albersmeier A."/>
            <person name="Kalinowski J."/>
            <person name="Ruckert C."/>
        </authorList>
    </citation>
    <scope>NUCLEOTIDE SEQUENCE</scope>
    <source>
        <strain evidence="2">CGMCC 1.15794</strain>
    </source>
</reference>
<feature type="domain" description="DUF58" evidence="1">
    <location>
        <begin position="41"/>
        <end position="213"/>
    </location>
</feature>
<proteinExistence type="predicted"/>
<dbReference type="EMBL" id="BMJY01000020">
    <property type="protein sequence ID" value="GGH50355.1"/>
    <property type="molecule type" value="Genomic_DNA"/>
</dbReference>
<dbReference type="PANTHER" id="PTHR33608:SF12">
    <property type="entry name" value="DUF58 DOMAIN-CONTAINING PROTEIN"/>
    <property type="match status" value="1"/>
</dbReference>
<gene>
    <name evidence="2" type="ORF">GCM10010921_29060</name>
</gene>
<accession>A0A917IGM1</accession>
<dbReference type="InterPro" id="IPR002881">
    <property type="entry name" value="DUF58"/>
</dbReference>
<keyword evidence="3" id="KW-1185">Reference proteome</keyword>
<evidence type="ECO:0000313" key="2">
    <source>
        <dbReference type="EMBL" id="GGH50355.1"/>
    </source>
</evidence>
<organism evidence="2 3">
    <name type="scientific">Microbacterium album</name>
    <dbReference type="NCBI Taxonomy" id="2053191"/>
    <lineage>
        <taxon>Bacteria</taxon>
        <taxon>Bacillati</taxon>
        <taxon>Actinomycetota</taxon>
        <taxon>Actinomycetes</taxon>
        <taxon>Micrococcales</taxon>
        <taxon>Microbacteriaceae</taxon>
        <taxon>Microbacterium</taxon>
    </lineage>
</organism>
<evidence type="ECO:0000313" key="3">
    <source>
        <dbReference type="Proteomes" id="UP000657592"/>
    </source>
</evidence>
<comment type="caution">
    <text evidence="2">The sequence shown here is derived from an EMBL/GenBank/DDBJ whole genome shotgun (WGS) entry which is preliminary data.</text>
</comment>
<dbReference type="RefSeq" id="WP_188757117.1">
    <property type="nucleotide sequence ID" value="NZ_BMJY01000020.1"/>
</dbReference>
<dbReference type="Proteomes" id="UP000657592">
    <property type="component" value="Unassembled WGS sequence"/>
</dbReference>
<protein>
    <recommendedName>
        <fullName evidence="1">DUF58 domain-containing protein</fullName>
    </recommendedName>
</protein>